<name>A0A2S6ACS4_9NOCA</name>
<gene>
    <name evidence="2" type="ORF">C5E45_32685</name>
</gene>
<dbReference type="Pfam" id="PF01510">
    <property type="entry name" value="Amidase_2"/>
    <property type="match status" value="1"/>
</dbReference>
<evidence type="ECO:0000313" key="2">
    <source>
        <dbReference type="EMBL" id="PPJ31849.1"/>
    </source>
</evidence>
<proteinExistence type="predicted"/>
<accession>A0A2S6ACS4</accession>
<dbReference type="InterPro" id="IPR036505">
    <property type="entry name" value="Amidase/PGRP_sf"/>
</dbReference>
<comment type="caution">
    <text evidence="2">The sequence shown here is derived from an EMBL/GenBank/DDBJ whole genome shotgun (WGS) entry which is preliminary data.</text>
</comment>
<dbReference type="Gene3D" id="3.40.80.10">
    <property type="entry name" value="Peptidoglycan recognition protein-like"/>
    <property type="match status" value="1"/>
</dbReference>
<dbReference type="GO" id="GO:0008745">
    <property type="term" value="F:N-acetylmuramoyl-L-alanine amidase activity"/>
    <property type="evidence" value="ECO:0007669"/>
    <property type="project" value="InterPro"/>
</dbReference>
<evidence type="ECO:0000259" key="1">
    <source>
        <dbReference type="Pfam" id="PF01510"/>
    </source>
</evidence>
<dbReference type="GO" id="GO:0009253">
    <property type="term" value="P:peptidoglycan catabolic process"/>
    <property type="evidence" value="ECO:0007669"/>
    <property type="project" value="InterPro"/>
</dbReference>
<dbReference type="InterPro" id="IPR002502">
    <property type="entry name" value="Amidase_domain"/>
</dbReference>
<dbReference type="Proteomes" id="UP000239874">
    <property type="component" value="Unassembled WGS sequence"/>
</dbReference>
<feature type="domain" description="N-acetylmuramoyl-L-alanine amidase" evidence="1">
    <location>
        <begin position="28"/>
        <end position="162"/>
    </location>
</feature>
<sequence length="268" mass="29822">MASLGTPDYPYREQMAASLWNNADNTKQVIVQHTTESTGGNTNVIGFLERTQNGSYQTMVDLDGEEVRMVPDDQQAWAAMATGNRIGLHVCAMGMAAWKRDDWLSHGKLLETTAQRYAKWSQQYGIPLVQIGPDQIRAKVRGVCGHIDITHAFGESDHWDPGYEWPYDVVIARALEIIGNPTPSEVIRMSVADDELSKRFPSRSKYRKDNEPVDTLAGFILNIDARIHEESVEREALKGVQWAVDLVKREADKGDAGARAVLAQIGAK</sequence>
<organism evidence="2 3">
    <name type="scientific">Nocardia nova</name>
    <dbReference type="NCBI Taxonomy" id="37330"/>
    <lineage>
        <taxon>Bacteria</taxon>
        <taxon>Bacillati</taxon>
        <taxon>Actinomycetota</taxon>
        <taxon>Actinomycetes</taxon>
        <taxon>Mycobacteriales</taxon>
        <taxon>Nocardiaceae</taxon>
        <taxon>Nocardia</taxon>
    </lineage>
</organism>
<dbReference type="SUPFAM" id="SSF55846">
    <property type="entry name" value="N-acetylmuramoyl-L-alanine amidase-like"/>
    <property type="match status" value="1"/>
</dbReference>
<evidence type="ECO:0000313" key="3">
    <source>
        <dbReference type="Proteomes" id="UP000239874"/>
    </source>
</evidence>
<protein>
    <recommendedName>
        <fullName evidence="1">N-acetylmuramoyl-L-alanine amidase domain-containing protein</fullName>
    </recommendedName>
</protein>
<reference evidence="2 3" key="1">
    <citation type="submission" date="2018-02" db="EMBL/GenBank/DDBJ databases">
        <title>8 Nocardia nova and 1 Nocardia cyriacigeorgica strain used for evolution to TMP-SMX.</title>
        <authorList>
            <person name="Mehta H."/>
            <person name="Weng J."/>
            <person name="Shamoo Y."/>
        </authorList>
    </citation>
    <scope>NUCLEOTIDE SEQUENCE [LARGE SCALE GENOMIC DNA]</scope>
    <source>
        <strain evidence="2 3">MDA3139</strain>
    </source>
</reference>
<dbReference type="AlphaFoldDB" id="A0A2S6ACS4"/>
<dbReference type="EMBL" id="PSZC01000039">
    <property type="protein sequence ID" value="PPJ31849.1"/>
    <property type="molecule type" value="Genomic_DNA"/>
</dbReference>
<dbReference type="RefSeq" id="WP_104380653.1">
    <property type="nucleotide sequence ID" value="NZ_PSZC01000039.1"/>
</dbReference>